<dbReference type="InterPro" id="IPR000210">
    <property type="entry name" value="BTB/POZ_dom"/>
</dbReference>
<dbReference type="InterPro" id="IPR002110">
    <property type="entry name" value="Ankyrin_rpt"/>
</dbReference>
<evidence type="ECO:0000256" key="3">
    <source>
        <dbReference type="PROSITE-ProRule" id="PRU00023"/>
    </source>
</evidence>
<dbReference type="SMART" id="SM00248">
    <property type="entry name" value="ANK"/>
    <property type="match status" value="16"/>
</dbReference>
<dbReference type="Pfam" id="PF12796">
    <property type="entry name" value="Ank_2"/>
    <property type="match status" value="4"/>
</dbReference>
<name>A0AAV7ZSK9_9EUKA</name>
<dbReference type="SUPFAM" id="SSF54695">
    <property type="entry name" value="POZ domain"/>
    <property type="match status" value="1"/>
</dbReference>
<evidence type="ECO:0000313" key="6">
    <source>
        <dbReference type="EMBL" id="KAJ3443460.1"/>
    </source>
</evidence>
<evidence type="ECO:0000256" key="4">
    <source>
        <dbReference type="PROSITE-ProRule" id="PRU10055"/>
    </source>
</evidence>
<dbReference type="EMBL" id="JANTQA010000023">
    <property type="protein sequence ID" value="KAJ3443460.1"/>
    <property type="molecule type" value="Genomic_DNA"/>
</dbReference>
<accession>A0AAV7ZSK9</accession>
<evidence type="ECO:0000256" key="1">
    <source>
        <dbReference type="ARBA" id="ARBA00022737"/>
    </source>
</evidence>
<keyword evidence="1" id="KW-0677">Repeat</keyword>
<dbReference type="PANTHER" id="PTHR24198:SF165">
    <property type="entry name" value="ANKYRIN REPEAT-CONTAINING PROTEIN-RELATED"/>
    <property type="match status" value="1"/>
</dbReference>
<evidence type="ECO:0000259" key="5">
    <source>
        <dbReference type="PROSITE" id="PS50097"/>
    </source>
</evidence>
<reference evidence="6" key="1">
    <citation type="submission" date="2022-08" db="EMBL/GenBank/DDBJ databases">
        <title>Novel sulphate-reducing endosymbionts in the free-living metamonad Anaeramoeba.</title>
        <authorList>
            <person name="Jerlstrom-Hultqvist J."/>
            <person name="Cepicka I."/>
            <person name="Gallot-Lavallee L."/>
            <person name="Salas-Leiva D."/>
            <person name="Curtis B.A."/>
            <person name="Zahonova K."/>
            <person name="Pipaliya S."/>
            <person name="Dacks J."/>
            <person name="Roger A.J."/>
        </authorList>
    </citation>
    <scope>NUCLEOTIDE SEQUENCE</scope>
    <source>
        <strain evidence="6">Busselton2</strain>
    </source>
</reference>
<feature type="repeat" description="ANK" evidence="3">
    <location>
        <begin position="581"/>
        <end position="614"/>
    </location>
</feature>
<dbReference type="PROSITE" id="PS50297">
    <property type="entry name" value="ANK_REP_REGION"/>
    <property type="match status" value="4"/>
</dbReference>
<feature type="repeat" description="ANK" evidence="3">
    <location>
        <begin position="272"/>
        <end position="306"/>
    </location>
</feature>
<feature type="repeat" description="ANK" evidence="3">
    <location>
        <begin position="374"/>
        <end position="408"/>
    </location>
</feature>
<dbReference type="Gene3D" id="3.30.710.10">
    <property type="entry name" value="Potassium Channel Kv1.1, Chain A"/>
    <property type="match status" value="1"/>
</dbReference>
<dbReference type="PROSITE" id="PS50088">
    <property type="entry name" value="ANK_REPEAT"/>
    <property type="match status" value="5"/>
</dbReference>
<protein>
    <submittedName>
        <fullName evidence="6">Ankyrin repeat-containing protein</fullName>
    </submittedName>
</protein>
<dbReference type="Proteomes" id="UP001146793">
    <property type="component" value="Unassembled WGS sequence"/>
</dbReference>
<evidence type="ECO:0000313" key="7">
    <source>
        <dbReference type="Proteomes" id="UP001146793"/>
    </source>
</evidence>
<gene>
    <name evidence="6" type="ORF">M0812_09301</name>
</gene>
<dbReference type="InterPro" id="IPR018120">
    <property type="entry name" value="Glyco_hydro_1_AS"/>
</dbReference>
<dbReference type="InterPro" id="IPR011333">
    <property type="entry name" value="SKP1/BTB/POZ_sf"/>
</dbReference>
<dbReference type="PROSITE" id="PS50097">
    <property type="entry name" value="BTB"/>
    <property type="match status" value="1"/>
</dbReference>
<feature type="repeat" description="ANK" evidence="3">
    <location>
        <begin position="171"/>
        <end position="204"/>
    </location>
</feature>
<organism evidence="6 7">
    <name type="scientific">Anaeramoeba flamelloides</name>
    <dbReference type="NCBI Taxonomy" id="1746091"/>
    <lineage>
        <taxon>Eukaryota</taxon>
        <taxon>Metamonada</taxon>
        <taxon>Anaeramoebidae</taxon>
        <taxon>Anaeramoeba</taxon>
    </lineage>
</organism>
<feature type="domain" description="BTB" evidence="5">
    <location>
        <begin position="856"/>
        <end position="923"/>
    </location>
</feature>
<proteinExistence type="predicted"/>
<evidence type="ECO:0000256" key="2">
    <source>
        <dbReference type="ARBA" id="ARBA00023043"/>
    </source>
</evidence>
<feature type="repeat" description="ANK" evidence="3">
    <location>
        <begin position="516"/>
        <end position="548"/>
    </location>
</feature>
<dbReference type="Gene3D" id="1.25.40.20">
    <property type="entry name" value="Ankyrin repeat-containing domain"/>
    <property type="match status" value="3"/>
</dbReference>
<comment type="caution">
    <text evidence="6">The sequence shown here is derived from an EMBL/GenBank/DDBJ whole genome shotgun (WGS) entry which is preliminary data.</text>
</comment>
<feature type="active site" description="Nucleophile" evidence="4">
    <location>
        <position position="160"/>
    </location>
</feature>
<dbReference type="AlphaFoldDB" id="A0AAV7ZSK9"/>
<dbReference type="Pfam" id="PF00651">
    <property type="entry name" value="BTB"/>
    <property type="match status" value="1"/>
</dbReference>
<dbReference type="SUPFAM" id="SSF48403">
    <property type="entry name" value="Ankyrin repeat"/>
    <property type="match status" value="3"/>
</dbReference>
<sequence length="975" mass="112925">MSREYNKEFLDALESKNQEAIKLTFPRDDLKNYKQPILSLPSIKQNKLETIKLLMQLGCKKELNRLVDEEYFLFYCLRKGFPLKTIELFVEEGADPGLKDPQDGSTLLHICIEEKLDLEYIKYLKDFISLSEPNDFGETILGMCLESTILDYGLLLYLVENGASLKIKNSDNQTPLHIACEQDTERDLIELMIKKGADVNLEDGSGMLPIQYLFRKKVGIRTLKVFFEAGVDPNTLDPYRNNLLHWCCFENLGPNFEYLIKIGVSTKALNSTNETPLHLLMKNPNAEIGYLKKLIGSGCDPNIVNVNGVAALQMSLETHQKEEILDYLSNCTDLTILDNKKDTFINYLILNDFPFQMVKDYFQKGCPIDIINDSGFSTLHYACKQPKLNFELIKFLIENGNKNNIATKKGELPFLFAIMNNTVTKEICQLLLFESIVLDKITNDTILEVYFDSGNNDLQVVKLLVENGAKLVSKVENDIDTLLNLLMRTNPSKECLKYFLDIGDFDVNLITTRWNYSTCPLLYAVENNSIPCIQVLLDHGADINILLPPGNKPLLNYAVFMSDYEIVEFLIKKGIKIENGSGYTPLHVVCEATRPSNFQLLLLQNGANINAMDEYSQKPIHILFQHASDNDRKKMVRMYEMVKNFFDYGMDAKDCYIKGESFLHLLLYNEILYLPLFSLLLEKGLDPNFQDVNKNTPLNVYLKDDNIRFLLLFHGADPNIKNNKNKSPLDHNKGNIRKLNKKMLSYQEDFFKLYSESLFTDFEIKNCKIHKTFVEARIEKKIDQQVIKIFEKFDDIQLETFFHWVYSGFLPKNNEDLTFIQDICKQLELFEKIESKSNKKGLQLDLQRILMDEDSMDFTIKIDDDYIICHKFILIARSNLFKSMFININEKDIKEITNYHIITYESLELLIHFLYTDQINFIADHDVELVTEELTDSIDYYQLNKNNILTEILNLKKILFEEEHSQISEVDQLEN</sequence>
<dbReference type="CDD" id="cd18186">
    <property type="entry name" value="BTB_POZ_ZBTB_KLHL-like"/>
    <property type="match status" value="1"/>
</dbReference>
<dbReference type="PROSITE" id="PS00572">
    <property type="entry name" value="GLYCOSYL_HYDROL_F1_1"/>
    <property type="match status" value="1"/>
</dbReference>
<dbReference type="InterPro" id="IPR036770">
    <property type="entry name" value="Ankyrin_rpt-contain_sf"/>
</dbReference>
<keyword evidence="2 3" id="KW-0040">ANK repeat</keyword>
<dbReference type="PANTHER" id="PTHR24198">
    <property type="entry name" value="ANKYRIN REPEAT AND PROTEIN KINASE DOMAIN-CONTAINING PROTEIN"/>
    <property type="match status" value="1"/>
</dbReference>